<dbReference type="PANTHER" id="PTHR46422">
    <property type="entry name" value="SERINE/THREONINE-PROTEIN PHOSPHATASE BSL3"/>
    <property type="match status" value="1"/>
</dbReference>
<keyword evidence="7 13" id="KW-0378">Hydrolase</keyword>
<dbReference type="InterPro" id="IPR006186">
    <property type="entry name" value="Ser/Thr-sp_prot-phosphatase"/>
</dbReference>
<dbReference type="EMBL" id="CDMY01000531">
    <property type="protein sequence ID" value="CEM20884.1"/>
    <property type="molecule type" value="Genomic_DNA"/>
</dbReference>
<comment type="catalytic activity">
    <reaction evidence="12 13">
        <text>O-phospho-L-threonyl-[protein] + H2O = L-threonyl-[protein] + phosphate</text>
        <dbReference type="Rhea" id="RHEA:47004"/>
        <dbReference type="Rhea" id="RHEA-COMP:11060"/>
        <dbReference type="Rhea" id="RHEA-COMP:11605"/>
        <dbReference type="ChEBI" id="CHEBI:15377"/>
        <dbReference type="ChEBI" id="CHEBI:30013"/>
        <dbReference type="ChEBI" id="CHEBI:43474"/>
        <dbReference type="ChEBI" id="CHEBI:61977"/>
        <dbReference type="EC" id="3.1.3.16"/>
    </reaction>
</comment>
<sequence>MSTVEDQNGEQPSARFGHTTTVVGGTRVILFGGATGDAGRYTITADAYALDLSSNTWQKIQPDGTAPAARAAHAAACVDQFQLVIYGGATGGGSLSSDELYLLDFRNDQSAWMLVPVLGNTPGRRYGHTMVFHKPLLIVFGGNNGQTAENDIWYLDVERAPFQWNKVQLAAGAKAPMPRVYHAAEVCQEGPANGMMVVFGGRTGDNKSLKDAWGLRQHRDGRWDWVEAPTKKGSSPEPRFQHSAVFFGPKLLIVGGRGDDVTKSLPTSVYDTETCEWKNLISINRFRHSSWHLSSLLFAYGGFNHKHPSAPTADLQVIDLTQQPELGVTRKSTPAAPTAGRAAALPETPPTIGRGLGPAQAPGTAPPGNLARSPTPPRLAGTAQAANRRKELVGQDIRIAHQVYVGVPKEFSALVRKISIDKLEDEGKKINKQASPLAIVHEHDGPGIHNRVIKELLKPGEDYESSVGDDSFILDAREVADLCDQTFDHIQKEPMMLRLRAPIKVYGDIHGQFPDLMRLFKAFKAPHDLNEDGDIDTLDYLFLGDYVDRGAYSLETMCLLFALKCRYPAQIHLIRGNHEDRTINQIYGFRDECRRRLGEDPDHHASCWSKFNKCFEWMSVGAIIEHRILCIHGGIGGAIHTLDDIGSMQRPLVVAQVPSTDQEQKVTDLLWSDPTDNDSIEGVTVNETRDPDGSGRIVKFGPDRVHEFLKSNDLSMIIRAHECVMDGFERFAGGKLITLFSATDYCGHHKNAGALLFIRRDLTVVPKIIYPTERSHAVWDSAITQARPPTPPRPLPRARREDFPS</sequence>
<evidence type="ECO:0000256" key="11">
    <source>
        <dbReference type="ARBA" id="ARBA00047761"/>
    </source>
</evidence>
<evidence type="ECO:0000256" key="6">
    <source>
        <dbReference type="ARBA" id="ARBA00022737"/>
    </source>
</evidence>
<dbReference type="SUPFAM" id="SSF117281">
    <property type="entry name" value="Kelch motif"/>
    <property type="match status" value="1"/>
</dbReference>
<evidence type="ECO:0000256" key="4">
    <source>
        <dbReference type="ARBA" id="ARBA00022441"/>
    </source>
</evidence>
<dbReference type="OMA" id="FRHTSWM"/>
<dbReference type="SUPFAM" id="SSF50965">
    <property type="entry name" value="Galactose oxidase, central domain"/>
    <property type="match status" value="1"/>
</dbReference>
<comment type="similarity">
    <text evidence="3">Belongs to the PPP phosphatase family. BSU subfamily.</text>
</comment>
<dbReference type="InterPro" id="IPR011043">
    <property type="entry name" value="Gal_Oxase/kelch_b-propeller"/>
</dbReference>
<evidence type="ECO:0000256" key="14">
    <source>
        <dbReference type="SAM" id="MobiDB-lite"/>
    </source>
</evidence>
<dbReference type="Gene3D" id="3.60.21.10">
    <property type="match status" value="1"/>
</dbReference>
<evidence type="ECO:0000256" key="13">
    <source>
        <dbReference type="RuleBase" id="RU004273"/>
    </source>
</evidence>
<dbReference type="EC" id="3.1.3.16" evidence="13"/>
<feature type="compositionally biased region" description="Low complexity" evidence="14">
    <location>
        <begin position="357"/>
        <end position="368"/>
    </location>
</feature>
<comment type="subcellular location">
    <subcellularLocation>
        <location evidence="2">Nucleus</location>
    </subcellularLocation>
</comment>
<comment type="catalytic activity">
    <reaction evidence="11">
        <text>O-phospho-L-seryl-[protein] + H2O = L-seryl-[protein] + phosphate</text>
        <dbReference type="Rhea" id="RHEA:20629"/>
        <dbReference type="Rhea" id="RHEA-COMP:9863"/>
        <dbReference type="Rhea" id="RHEA-COMP:11604"/>
        <dbReference type="ChEBI" id="CHEBI:15377"/>
        <dbReference type="ChEBI" id="CHEBI:29999"/>
        <dbReference type="ChEBI" id="CHEBI:43474"/>
        <dbReference type="ChEBI" id="CHEBI:83421"/>
        <dbReference type="EC" id="3.1.3.16"/>
    </reaction>
</comment>
<dbReference type="Gene3D" id="2.120.10.80">
    <property type="entry name" value="Kelch-type beta propeller"/>
    <property type="match status" value="2"/>
</dbReference>
<dbReference type="GO" id="GO:0046872">
    <property type="term" value="F:metal ion binding"/>
    <property type="evidence" value="ECO:0007669"/>
    <property type="project" value="UniProtKB-KW"/>
</dbReference>
<evidence type="ECO:0000256" key="1">
    <source>
        <dbReference type="ARBA" id="ARBA00001936"/>
    </source>
</evidence>
<name>A0A0G4FZ53_VITBC</name>
<dbReference type="PhylomeDB" id="A0A0G4FZ53"/>
<keyword evidence="6" id="KW-0677">Repeat</keyword>
<evidence type="ECO:0000259" key="15">
    <source>
        <dbReference type="PROSITE" id="PS00125"/>
    </source>
</evidence>
<proteinExistence type="inferred from homology"/>
<feature type="region of interest" description="Disordered" evidence="14">
    <location>
        <begin position="329"/>
        <end position="386"/>
    </location>
</feature>
<evidence type="ECO:0000313" key="17">
    <source>
        <dbReference type="Proteomes" id="UP000041254"/>
    </source>
</evidence>
<keyword evidence="4" id="KW-0880">Kelch repeat</keyword>
<dbReference type="InterPro" id="IPR015915">
    <property type="entry name" value="Kelch-typ_b-propeller"/>
</dbReference>
<dbReference type="OrthoDB" id="309851at2759"/>
<feature type="region of interest" description="Disordered" evidence="14">
    <location>
        <begin position="784"/>
        <end position="805"/>
    </location>
</feature>
<organism evidence="16 17">
    <name type="scientific">Vitrella brassicaformis (strain CCMP3155)</name>
    <dbReference type="NCBI Taxonomy" id="1169540"/>
    <lineage>
        <taxon>Eukaryota</taxon>
        <taxon>Sar</taxon>
        <taxon>Alveolata</taxon>
        <taxon>Colpodellida</taxon>
        <taxon>Vitrellaceae</taxon>
        <taxon>Vitrella</taxon>
    </lineage>
</organism>
<dbReference type="GO" id="GO:0005634">
    <property type="term" value="C:nucleus"/>
    <property type="evidence" value="ECO:0007669"/>
    <property type="project" value="UniProtKB-SubCell"/>
</dbReference>
<evidence type="ECO:0000256" key="9">
    <source>
        <dbReference type="ARBA" id="ARBA00023211"/>
    </source>
</evidence>
<dbReference type="PROSITE" id="PS00125">
    <property type="entry name" value="SER_THR_PHOSPHATASE"/>
    <property type="match status" value="1"/>
</dbReference>
<dbReference type="Proteomes" id="UP000041254">
    <property type="component" value="Unassembled WGS sequence"/>
</dbReference>
<dbReference type="PRINTS" id="PR00114">
    <property type="entry name" value="STPHPHTASE"/>
</dbReference>
<evidence type="ECO:0000256" key="5">
    <source>
        <dbReference type="ARBA" id="ARBA00022723"/>
    </source>
</evidence>
<dbReference type="Pfam" id="PF00149">
    <property type="entry name" value="Metallophos"/>
    <property type="match status" value="1"/>
</dbReference>
<feature type="domain" description="Serine/threonine specific protein phosphatases" evidence="15">
    <location>
        <begin position="574"/>
        <end position="579"/>
    </location>
</feature>
<gene>
    <name evidence="16" type="ORF">Vbra_16539</name>
</gene>
<dbReference type="Pfam" id="PF24681">
    <property type="entry name" value="Kelch_KLHDC2_KLHL20_DRC7"/>
    <property type="match status" value="1"/>
</dbReference>
<keyword evidence="9" id="KW-0464">Manganese</keyword>
<keyword evidence="5" id="KW-0479">Metal-binding</keyword>
<dbReference type="GO" id="GO:0004722">
    <property type="term" value="F:protein serine/threonine phosphatase activity"/>
    <property type="evidence" value="ECO:0007669"/>
    <property type="project" value="UniProtKB-EC"/>
</dbReference>
<dbReference type="InterPro" id="IPR012391">
    <property type="entry name" value="Ser/Thr_prot_Pase_BSU1"/>
</dbReference>
<dbReference type="PIRSF" id="PIRSF036363">
    <property type="entry name" value="PPP_BSU1"/>
    <property type="match status" value="1"/>
</dbReference>
<dbReference type="AlphaFoldDB" id="A0A0G4FZ53"/>
<evidence type="ECO:0000256" key="3">
    <source>
        <dbReference type="ARBA" id="ARBA00005671"/>
    </source>
</evidence>
<protein>
    <recommendedName>
        <fullName evidence="13">Serine/threonine-protein phosphatase</fullName>
        <ecNumber evidence="13">3.1.3.16</ecNumber>
    </recommendedName>
</protein>
<dbReference type="PANTHER" id="PTHR46422:SF4">
    <property type="entry name" value="SERINE_THREONINE-PROTEIN PHOSPHATASE BSL3"/>
    <property type="match status" value="1"/>
</dbReference>
<dbReference type="InterPro" id="IPR029052">
    <property type="entry name" value="Metallo-depent_PP-like"/>
</dbReference>
<dbReference type="STRING" id="1169540.A0A0G4FZ53"/>
<keyword evidence="10" id="KW-0539">Nucleus</keyword>
<evidence type="ECO:0000313" key="16">
    <source>
        <dbReference type="EMBL" id="CEM20884.1"/>
    </source>
</evidence>
<feature type="compositionally biased region" description="Low complexity" evidence="14">
    <location>
        <begin position="333"/>
        <end position="344"/>
    </location>
</feature>
<dbReference type="InParanoid" id="A0A0G4FZ53"/>
<dbReference type="VEuPathDB" id="CryptoDB:Vbra_16539"/>
<evidence type="ECO:0000256" key="12">
    <source>
        <dbReference type="ARBA" id="ARBA00048336"/>
    </source>
</evidence>
<comment type="cofactor">
    <cofactor evidence="1">
        <name>Mn(2+)</name>
        <dbReference type="ChEBI" id="CHEBI:29035"/>
    </cofactor>
</comment>
<dbReference type="SUPFAM" id="SSF56300">
    <property type="entry name" value="Metallo-dependent phosphatases"/>
    <property type="match status" value="1"/>
</dbReference>
<reference evidence="16 17" key="1">
    <citation type="submission" date="2014-11" db="EMBL/GenBank/DDBJ databases">
        <authorList>
            <person name="Zhu J."/>
            <person name="Qi W."/>
            <person name="Song R."/>
        </authorList>
    </citation>
    <scope>NUCLEOTIDE SEQUENCE [LARGE SCALE GENOMIC DNA]</scope>
</reference>
<dbReference type="GO" id="GO:0009742">
    <property type="term" value="P:brassinosteroid mediated signaling pathway"/>
    <property type="evidence" value="ECO:0007669"/>
    <property type="project" value="InterPro"/>
</dbReference>
<dbReference type="SMART" id="SM00156">
    <property type="entry name" value="PP2Ac"/>
    <property type="match status" value="1"/>
</dbReference>
<keyword evidence="8" id="KW-0904">Protein phosphatase</keyword>
<accession>A0A0G4FZ53</accession>
<dbReference type="InterPro" id="IPR004843">
    <property type="entry name" value="Calcineurin-like_PHP"/>
</dbReference>
<evidence type="ECO:0000256" key="2">
    <source>
        <dbReference type="ARBA" id="ARBA00004123"/>
    </source>
</evidence>
<evidence type="ECO:0000256" key="7">
    <source>
        <dbReference type="ARBA" id="ARBA00022801"/>
    </source>
</evidence>
<evidence type="ECO:0000256" key="10">
    <source>
        <dbReference type="ARBA" id="ARBA00023242"/>
    </source>
</evidence>
<evidence type="ECO:0000256" key="8">
    <source>
        <dbReference type="ARBA" id="ARBA00022912"/>
    </source>
</evidence>
<keyword evidence="17" id="KW-1185">Reference proteome</keyword>